<protein>
    <submittedName>
        <fullName evidence="3">CPBP family intramembrane metalloprotease</fullName>
    </submittedName>
</protein>
<feature type="domain" description="CAAX prenyl protease 2/Lysostaphin resistance protein A-like" evidence="2">
    <location>
        <begin position="181"/>
        <end position="282"/>
    </location>
</feature>
<organism evidence="3 4">
    <name type="scientific">Tissierella carlieri</name>
    <dbReference type="NCBI Taxonomy" id="689904"/>
    <lineage>
        <taxon>Bacteria</taxon>
        <taxon>Bacillati</taxon>
        <taxon>Bacillota</taxon>
        <taxon>Tissierellia</taxon>
        <taxon>Tissierellales</taxon>
        <taxon>Tissierellaceae</taxon>
        <taxon>Tissierella</taxon>
    </lineage>
</organism>
<keyword evidence="4" id="KW-1185">Reference proteome</keyword>
<feature type="transmembrane region" description="Helical" evidence="1">
    <location>
        <begin position="270"/>
        <end position="290"/>
    </location>
</feature>
<keyword evidence="1" id="KW-0472">Membrane</keyword>
<keyword evidence="3" id="KW-0645">Protease</keyword>
<keyword evidence="1" id="KW-0812">Transmembrane</keyword>
<comment type="caution">
    <text evidence="3">The sequence shown here is derived from an EMBL/GenBank/DDBJ whole genome shotgun (WGS) entry which is preliminary data.</text>
</comment>
<feature type="transmembrane region" description="Helical" evidence="1">
    <location>
        <begin position="75"/>
        <end position="93"/>
    </location>
</feature>
<name>A0ABT1SH02_9FIRM</name>
<feature type="transmembrane region" description="Helical" evidence="1">
    <location>
        <begin position="99"/>
        <end position="118"/>
    </location>
</feature>
<reference evidence="3 4" key="1">
    <citation type="submission" date="2022-06" db="EMBL/GenBank/DDBJ databases">
        <title>Isolation of gut microbiota from human fecal samples.</title>
        <authorList>
            <person name="Pamer E.G."/>
            <person name="Barat B."/>
            <person name="Waligurski E."/>
            <person name="Medina S."/>
            <person name="Paddock L."/>
            <person name="Mostad J."/>
        </authorList>
    </citation>
    <scope>NUCLEOTIDE SEQUENCE [LARGE SCALE GENOMIC DNA]</scope>
    <source>
        <strain evidence="3 4">DFI.7.95</strain>
    </source>
</reference>
<dbReference type="Pfam" id="PF02517">
    <property type="entry name" value="Rce1-like"/>
    <property type="match status" value="1"/>
</dbReference>
<feature type="transmembrane region" description="Helical" evidence="1">
    <location>
        <begin position="217"/>
        <end position="237"/>
    </location>
</feature>
<sequence length="349" mass="40362">MGKYNVSNRDLILFLGITFGLTVIMGIAMRLAYPTYSVDSFPLVQMNYPAIGVMAALLLNKKWRNELPKNFFKTYLFITITLIIYLLVEVFVFHQNPDIHLEIWIMLGSFSLIIAYNSDSKEKIEKFGLKFKKNVKSSIIYILLFVALYLTAIFISSILAGEVHSFIEPFKSLKKWSVLLLMPLLFAFSFISFLGEEYGWRYFLQPALQERIGKRKGVIVLGLIWGIWHLPVNMFYYSPETPLHSVINQLIICIGYSVFLGYVYMKTENIWTISMIHFINNGLGGILYGGTGTNLVFTWKSVFINLLFFSILYMPFLLAKEYRKSDIDMVEAVEYTGEEIEVTEKDIER</sequence>
<evidence type="ECO:0000313" key="3">
    <source>
        <dbReference type="EMBL" id="MCQ4925774.1"/>
    </source>
</evidence>
<proteinExistence type="predicted"/>
<feature type="transmembrane region" description="Helical" evidence="1">
    <location>
        <begin position="302"/>
        <end position="319"/>
    </location>
</feature>
<dbReference type="Proteomes" id="UP001524478">
    <property type="component" value="Unassembled WGS sequence"/>
</dbReference>
<evidence type="ECO:0000256" key="1">
    <source>
        <dbReference type="SAM" id="Phobius"/>
    </source>
</evidence>
<dbReference type="PANTHER" id="PTHR35797:SF1">
    <property type="entry name" value="PROTEASE"/>
    <property type="match status" value="1"/>
</dbReference>
<dbReference type="InterPro" id="IPR042150">
    <property type="entry name" value="MmRce1-like"/>
</dbReference>
<gene>
    <name evidence="3" type="ORF">NE686_21965</name>
</gene>
<dbReference type="PANTHER" id="PTHR35797">
    <property type="entry name" value="PROTEASE-RELATED"/>
    <property type="match status" value="1"/>
</dbReference>
<feature type="transmembrane region" description="Helical" evidence="1">
    <location>
        <begin position="12"/>
        <end position="33"/>
    </location>
</feature>
<evidence type="ECO:0000313" key="4">
    <source>
        <dbReference type="Proteomes" id="UP001524478"/>
    </source>
</evidence>
<evidence type="ECO:0000259" key="2">
    <source>
        <dbReference type="Pfam" id="PF02517"/>
    </source>
</evidence>
<keyword evidence="3" id="KW-0482">Metalloprotease</keyword>
<feature type="transmembrane region" description="Helical" evidence="1">
    <location>
        <begin position="45"/>
        <end position="63"/>
    </location>
</feature>
<dbReference type="RefSeq" id="WP_216561937.1">
    <property type="nucleotide sequence ID" value="NZ_JAHLOH010000049.1"/>
</dbReference>
<feature type="transmembrane region" description="Helical" evidence="1">
    <location>
        <begin position="139"/>
        <end position="161"/>
    </location>
</feature>
<dbReference type="InterPro" id="IPR003675">
    <property type="entry name" value="Rce1/LyrA-like_dom"/>
</dbReference>
<keyword evidence="3" id="KW-0378">Hydrolase</keyword>
<dbReference type="EMBL" id="JANGAC010000030">
    <property type="protein sequence ID" value="MCQ4925774.1"/>
    <property type="molecule type" value="Genomic_DNA"/>
</dbReference>
<feature type="transmembrane region" description="Helical" evidence="1">
    <location>
        <begin position="176"/>
        <end position="196"/>
    </location>
</feature>
<dbReference type="GO" id="GO:0008237">
    <property type="term" value="F:metallopeptidase activity"/>
    <property type="evidence" value="ECO:0007669"/>
    <property type="project" value="UniProtKB-KW"/>
</dbReference>
<accession>A0ABT1SH02</accession>
<feature type="transmembrane region" description="Helical" evidence="1">
    <location>
        <begin position="243"/>
        <end position="263"/>
    </location>
</feature>
<keyword evidence="1" id="KW-1133">Transmembrane helix</keyword>